<evidence type="ECO:0000313" key="1">
    <source>
        <dbReference type="EMBL" id="GAA4400674.1"/>
    </source>
</evidence>
<dbReference type="EMBL" id="BAABFR010000081">
    <property type="protein sequence ID" value="GAA4400674.1"/>
    <property type="molecule type" value="Genomic_DNA"/>
</dbReference>
<name>A0ABP8K687_9ACTN</name>
<reference evidence="2" key="1">
    <citation type="journal article" date="2019" name="Int. J. Syst. Evol. Microbiol.">
        <title>The Global Catalogue of Microorganisms (GCM) 10K type strain sequencing project: providing services to taxonomists for standard genome sequencing and annotation.</title>
        <authorList>
            <consortium name="The Broad Institute Genomics Platform"/>
            <consortium name="The Broad Institute Genome Sequencing Center for Infectious Disease"/>
            <person name="Wu L."/>
            <person name="Ma J."/>
        </authorList>
    </citation>
    <scope>NUCLEOTIDE SEQUENCE [LARGE SCALE GENOMIC DNA]</scope>
    <source>
        <strain evidence="2">JCM 17688</strain>
    </source>
</reference>
<protein>
    <submittedName>
        <fullName evidence="1">Uncharacterized protein</fullName>
    </submittedName>
</protein>
<accession>A0ABP8K687</accession>
<comment type="caution">
    <text evidence="1">The sequence shown here is derived from an EMBL/GenBank/DDBJ whole genome shotgun (WGS) entry which is preliminary data.</text>
</comment>
<proteinExistence type="predicted"/>
<evidence type="ECO:0000313" key="2">
    <source>
        <dbReference type="Proteomes" id="UP001500635"/>
    </source>
</evidence>
<sequence length="99" mass="10920">MAAPAAEVAIRAARDLRLLPGHVDHLRCGLPEQFAEPRRDHRIGHRIRDDAALEGGAHGAGLRLPGDRRDLLHHLVNGIVLDVRRVTVRVMAKKPRPDG</sequence>
<organism evidence="1 2">
    <name type="scientific">Tsukamurella soli</name>
    <dbReference type="NCBI Taxonomy" id="644556"/>
    <lineage>
        <taxon>Bacteria</taxon>
        <taxon>Bacillati</taxon>
        <taxon>Actinomycetota</taxon>
        <taxon>Actinomycetes</taxon>
        <taxon>Mycobacteriales</taxon>
        <taxon>Tsukamurellaceae</taxon>
        <taxon>Tsukamurella</taxon>
    </lineage>
</organism>
<dbReference type="Proteomes" id="UP001500635">
    <property type="component" value="Unassembled WGS sequence"/>
</dbReference>
<gene>
    <name evidence="1" type="ORF">GCM10023147_39510</name>
</gene>
<keyword evidence="2" id="KW-1185">Reference proteome</keyword>